<comment type="caution">
    <text evidence="2">The sequence shown here is derived from an EMBL/GenBank/DDBJ whole genome shotgun (WGS) entry which is preliminary data.</text>
</comment>
<evidence type="ECO:0000313" key="2">
    <source>
        <dbReference type="EMBL" id="MBB5110012.1"/>
    </source>
</evidence>
<keyword evidence="3" id="KW-1185">Reference proteome</keyword>
<evidence type="ECO:0000256" key="1">
    <source>
        <dbReference type="SAM" id="MobiDB-lite"/>
    </source>
</evidence>
<protein>
    <submittedName>
        <fullName evidence="2">Uncharacterized protein</fullName>
    </submittedName>
</protein>
<organism evidence="2 3">
    <name type="scientific">Streptomyces spectabilis</name>
    <dbReference type="NCBI Taxonomy" id="68270"/>
    <lineage>
        <taxon>Bacteria</taxon>
        <taxon>Bacillati</taxon>
        <taxon>Actinomycetota</taxon>
        <taxon>Actinomycetes</taxon>
        <taxon>Kitasatosporales</taxon>
        <taxon>Streptomycetaceae</taxon>
        <taxon>Streptomyces</taxon>
    </lineage>
</organism>
<proteinExistence type="predicted"/>
<name>A0A7W8B4Y8_STRST</name>
<reference evidence="2 3" key="1">
    <citation type="submission" date="2020-08" db="EMBL/GenBank/DDBJ databases">
        <title>Genomic Encyclopedia of Type Strains, Phase III (KMG-III): the genomes of soil and plant-associated and newly described type strains.</title>
        <authorList>
            <person name="Whitman W."/>
        </authorList>
    </citation>
    <scope>NUCLEOTIDE SEQUENCE [LARGE SCALE GENOMIC DNA]</scope>
    <source>
        <strain evidence="2 3">CECT 3146</strain>
    </source>
</reference>
<sequence>MSKPLLAQAHERFAQDGSPGSQHLKGLLGVKQIS</sequence>
<feature type="region of interest" description="Disordered" evidence="1">
    <location>
        <begin position="1"/>
        <end position="34"/>
    </location>
</feature>
<dbReference type="AlphaFoldDB" id="A0A7W8B4Y8"/>
<dbReference type="EMBL" id="JACHJD010000055">
    <property type="protein sequence ID" value="MBB5110012.1"/>
    <property type="molecule type" value="Genomic_DNA"/>
</dbReference>
<accession>A0A7W8B4Y8</accession>
<dbReference type="Proteomes" id="UP000549009">
    <property type="component" value="Unassembled WGS sequence"/>
</dbReference>
<evidence type="ECO:0000313" key="3">
    <source>
        <dbReference type="Proteomes" id="UP000549009"/>
    </source>
</evidence>
<gene>
    <name evidence="2" type="ORF">FHS40_009142</name>
</gene>